<evidence type="ECO:0000313" key="2">
    <source>
        <dbReference type="Proteomes" id="UP001281147"/>
    </source>
</evidence>
<keyword evidence="2" id="KW-1185">Reference proteome</keyword>
<reference evidence="1" key="1">
    <citation type="submission" date="2023-07" db="EMBL/GenBank/DDBJ databases">
        <title>Black Yeasts Isolated from many extreme environments.</title>
        <authorList>
            <person name="Coleine C."/>
            <person name="Stajich J.E."/>
            <person name="Selbmann L."/>
        </authorList>
    </citation>
    <scope>NUCLEOTIDE SEQUENCE</scope>
    <source>
        <strain evidence="1">CCFEE 5714</strain>
    </source>
</reference>
<accession>A0ACC3N9Y0</accession>
<evidence type="ECO:0000313" key="1">
    <source>
        <dbReference type="EMBL" id="KAK3712940.1"/>
    </source>
</evidence>
<dbReference type="EMBL" id="JAUTXU010000066">
    <property type="protein sequence ID" value="KAK3712940.1"/>
    <property type="molecule type" value="Genomic_DNA"/>
</dbReference>
<dbReference type="Proteomes" id="UP001281147">
    <property type="component" value="Unassembled WGS sequence"/>
</dbReference>
<proteinExistence type="predicted"/>
<organism evidence="1 2">
    <name type="scientific">Vermiconidia calcicola</name>
    <dbReference type="NCBI Taxonomy" id="1690605"/>
    <lineage>
        <taxon>Eukaryota</taxon>
        <taxon>Fungi</taxon>
        <taxon>Dikarya</taxon>
        <taxon>Ascomycota</taxon>
        <taxon>Pezizomycotina</taxon>
        <taxon>Dothideomycetes</taxon>
        <taxon>Dothideomycetidae</taxon>
        <taxon>Mycosphaerellales</taxon>
        <taxon>Extremaceae</taxon>
        <taxon>Vermiconidia</taxon>
    </lineage>
</organism>
<comment type="caution">
    <text evidence="1">The sequence shown here is derived from an EMBL/GenBank/DDBJ whole genome shotgun (WGS) entry which is preliminary data.</text>
</comment>
<sequence>MAVDNCSSSHPLPASSAVMKNGRIDGFSVRQEDAGRLQAKIRTAPPSSTAVYPAPRSPELPRAASYTYMNDAKAQKYFNASSVKEESSESDTSGREHETSDITPPDSSGVNTPEENVQELELRAPRARAIAAELRKNPHVRAHELPDGVEDGTGSGASSPKDDQASLGSSSTASTSASTAPTTPKTRSSMASNFSRKLTRRSWVQSSSTPATPSRSPSPPKQERPTNAHNGGEEGDSNAPLMTRKKSFSRRIDSLAPSGKKKAEKASQSTSDEQEPPVGRKLTVLKRKKTTRPLSGLFKGSTTNENEAPTIGKSLRASSSERSLKKTAGEHEEKRPAVPALPKSFSTDRLPSSQSGRLSPNSQIPMPRLLSTSQRTTSSGLTMPRKKDELWSAFRALDGDFAKFSSKSLAFKANVVRSSLLPFLRTYATHPSNRTLRIEDLDRRTNILNKWWTGLVEMLHGRNNQSISGTDRPAILDGVSGIMERPEWRLPPSPFCPLDQRMKGTSTPRNRSKISIASNQSDFLAESVHHNVRNTFIQNLSAQMAFVVDRMSLRNASASLVTFCGKACAYAFMFVPGMADVLVRLWDLQMDTLRRVLDGSGIGKFDNLADTANGVAPGFPPALQQLGFSSLMKYMRNLRTPPPLPVGTANIQWWGHWLDRWSGRESDLFYVFVKYYHILATDFLPSDASKHELMCAPGLLLVQAQILTNLDATIHRSAKQAQQDSAASEASPTFDDVLADPDAVASTLPVLPTTTNAVRSMAENRLIMLIRDFLSERAALHPIARQIFAESFNNLLQTVARGTSMFDHAACYTLLDFLEEALPLLVRCEDIARSKGSLIAFDFWTMVWRKMIGSQNTMTEIRLYAFLYTVWNSVICDLGWKAQLCTDLLLDNEIFESRFNHWCPMVRAYFMRLLCWRVGRYDGESTSGDITTLETLLERLQLSWSYYLHLRDKAVQQDALAPATNPCNPAPSRRLLIIRTDPQVSPSPAFLSFDGFVAPKSPSENMKRNSTISHVIEIDARPGSSMSFGSDFGLEEPRGRGIGGFLKNLIPSSKTRAKSQGPARAKTDSPHATEKPNGLVRSATDDLQGPRQPTAAVDKQPALPSELRSFSFKFSLEYFPNAKPLPPMRLFPPRLPLPAQQYLQTFSQKANAAPNSLRPVEPTGEGVAHARYCGRALAEWTIVLGECQSFFERRKNEGMGSNKAVETPALGVEVFRRPG</sequence>
<gene>
    <name evidence="1" type="ORF">LTR37_008825</name>
</gene>
<name>A0ACC3N9Y0_9PEZI</name>
<protein>
    <submittedName>
        <fullName evidence="1">Uncharacterized protein</fullName>
    </submittedName>
</protein>